<name>A0A929KZN3_9SPHI</name>
<protein>
    <submittedName>
        <fullName evidence="2">Uncharacterized protein</fullName>
    </submittedName>
</protein>
<evidence type="ECO:0000256" key="1">
    <source>
        <dbReference type="SAM" id="MobiDB-lite"/>
    </source>
</evidence>
<gene>
    <name evidence="2" type="ORF">IRJ16_16840</name>
</gene>
<keyword evidence="3" id="KW-1185">Reference proteome</keyword>
<organism evidence="2 3">
    <name type="scientific">Mucilaginibacter myungsuensis</name>
    <dbReference type="NCBI Taxonomy" id="649104"/>
    <lineage>
        <taxon>Bacteria</taxon>
        <taxon>Pseudomonadati</taxon>
        <taxon>Bacteroidota</taxon>
        <taxon>Sphingobacteriia</taxon>
        <taxon>Sphingobacteriales</taxon>
        <taxon>Sphingobacteriaceae</taxon>
        <taxon>Mucilaginibacter</taxon>
    </lineage>
</organism>
<dbReference type="Proteomes" id="UP000622475">
    <property type="component" value="Unassembled WGS sequence"/>
</dbReference>
<reference evidence="2" key="1">
    <citation type="submission" date="2020-10" db="EMBL/GenBank/DDBJ databases">
        <title>Mucilaginibacter mali sp. nov., isolated from rhizosphere soil of apple orchard.</title>
        <authorList>
            <person name="Lee J.-S."/>
            <person name="Kim H.S."/>
            <person name="Kim J.-S."/>
        </authorList>
    </citation>
    <scope>NUCLEOTIDE SEQUENCE</scope>
    <source>
        <strain evidence="2">KCTC 22746</strain>
    </source>
</reference>
<comment type="caution">
    <text evidence="2">The sequence shown here is derived from an EMBL/GenBank/DDBJ whole genome shotgun (WGS) entry which is preliminary data.</text>
</comment>
<dbReference type="AlphaFoldDB" id="A0A929KZN3"/>
<evidence type="ECO:0000313" key="2">
    <source>
        <dbReference type="EMBL" id="MBE9663557.1"/>
    </source>
</evidence>
<dbReference type="RefSeq" id="WP_194112781.1">
    <property type="nucleotide sequence ID" value="NZ_JADFFL010000006.1"/>
</dbReference>
<evidence type="ECO:0000313" key="3">
    <source>
        <dbReference type="Proteomes" id="UP000622475"/>
    </source>
</evidence>
<sequence length="81" mass="9609">MNDKKVQIKFQKKKKVVTFAAPQIRKAGTFSERKKEEKFFKKKVKISLDDLKRNVDLCTPQTKKRKARKSNGFNEKRLPKK</sequence>
<accession>A0A929KZN3</accession>
<feature type="region of interest" description="Disordered" evidence="1">
    <location>
        <begin position="59"/>
        <end position="81"/>
    </location>
</feature>
<proteinExistence type="predicted"/>
<dbReference type="EMBL" id="JADFFL010000006">
    <property type="protein sequence ID" value="MBE9663557.1"/>
    <property type="molecule type" value="Genomic_DNA"/>
</dbReference>